<gene>
    <name evidence="2" type="ORF">PEDI_37370</name>
</gene>
<accession>A0AAN4W393</accession>
<proteinExistence type="predicted"/>
<name>A0AAN4W393_9BACT</name>
<dbReference type="Gene3D" id="3.40.50.150">
    <property type="entry name" value="Vaccinia Virus protein VP39"/>
    <property type="match status" value="1"/>
</dbReference>
<protein>
    <recommendedName>
        <fullName evidence="1">Methyltransferase type 11 domain-containing protein</fullName>
    </recommendedName>
</protein>
<dbReference type="InterPro" id="IPR013216">
    <property type="entry name" value="Methyltransf_11"/>
</dbReference>
<dbReference type="Proteomes" id="UP001310022">
    <property type="component" value="Unassembled WGS sequence"/>
</dbReference>
<dbReference type="SUPFAM" id="SSF53335">
    <property type="entry name" value="S-adenosyl-L-methionine-dependent methyltransferases"/>
    <property type="match status" value="1"/>
</dbReference>
<feature type="domain" description="Methyltransferase type 11" evidence="1">
    <location>
        <begin position="45"/>
        <end position="123"/>
    </location>
</feature>
<dbReference type="GO" id="GO:0008757">
    <property type="term" value="F:S-adenosylmethionine-dependent methyltransferase activity"/>
    <property type="evidence" value="ECO:0007669"/>
    <property type="project" value="InterPro"/>
</dbReference>
<dbReference type="RefSeq" id="WP_338238388.1">
    <property type="nucleotide sequence ID" value="NZ_BQKE01000002.1"/>
</dbReference>
<dbReference type="InterPro" id="IPR029063">
    <property type="entry name" value="SAM-dependent_MTases_sf"/>
</dbReference>
<comment type="caution">
    <text evidence="2">The sequence shown here is derived from an EMBL/GenBank/DDBJ whole genome shotgun (WGS) entry which is preliminary data.</text>
</comment>
<evidence type="ECO:0000313" key="2">
    <source>
        <dbReference type="EMBL" id="GJM63185.1"/>
    </source>
</evidence>
<organism evidence="2 3">
    <name type="scientific">Persicobacter diffluens</name>
    <dbReference type="NCBI Taxonomy" id="981"/>
    <lineage>
        <taxon>Bacteria</taxon>
        <taxon>Pseudomonadati</taxon>
        <taxon>Bacteroidota</taxon>
        <taxon>Cytophagia</taxon>
        <taxon>Cytophagales</taxon>
        <taxon>Persicobacteraceae</taxon>
        <taxon>Persicobacter</taxon>
    </lineage>
</organism>
<sequence length="219" mass="25434">MFSKVADNSNPQSMASKSRRKRFDFFLSKLNGLGKPVKILDVGGTEKFWKAMNFTGSEDIEIYLLNLEHQQVSLANFKSLKGDATDLSEFENNFFDVVFSNSVIEHLFSWENQQKMAHEIQRVGRYHFIQTPNYWFPLEPHFVFPFFQYLPKSMRVNLTQRFDLGHIKKAKDKAAAESIINEIQLLSIGQMKNLFPQSDIYLDKIMGLNKSIVAHNFPQ</sequence>
<dbReference type="CDD" id="cd02440">
    <property type="entry name" value="AdoMet_MTases"/>
    <property type="match status" value="1"/>
</dbReference>
<keyword evidence="3" id="KW-1185">Reference proteome</keyword>
<dbReference type="AlphaFoldDB" id="A0AAN4W393"/>
<reference evidence="2 3" key="1">
    <citation type="submission" date="2021-12" db="EMBL/GenBank/DDBJ databases">
        <title>Genome sequencing of bacteria with rrn-lacking chromosome and rrn-plasmid.</title>
        <authorList>
            <person name="Anda M."/>
            <person name="Iwasaki W."/>
        </authorList>
    </citation>
    <scope>NUCLEOTIDE SEQUENCE [LARGE SCALE GENOMIC DNA]</scope>
    <source>
        <strain evidence="2 3">NBRC 15940</strain>
    </source>
</reference>
<evidence type="ECO:0000259" key="1">
    <source>
        <dbReference type="Pfam" id="PF08241"/>
    </source>
</evidence>
<evidence type="ECO:0000313" key="3">
    <source>
        <dbReference type="Proteomes" id="UP001310022"/>
    </source>
</evidence>
<dbReference type="EMBL" id="BQKE01000002">
    <property type="protein sequence ID" value="GJM63185.1"/>
    <property type="molecule type" value="Genomic_DNA"/>
</dbReference>
<dbReference type="Pfam" id="PF08241">
    <property type="entry name" value="Methyltransf_11"/>
    <property type="match status" value="1"/>
</dbReference>